<organism evidence="1 2">
    <name type="scientific">Scortum barcoo</name>
    <name type="common">barcoo grunter</name>
    <dbReference type="NCBI Taxonomy" id="214431"/>
    <lineage>
        <taxon>Eukaryota</taxon>
        <taxon>Metazoa</taxon>
        <taxon>Chordata</taxon>
        <taxon>Craniata</taxon>
        <taxon>Vertebrata</taxon>
        <taxon>Euteleostomi</taxon>
        <taxon>Actinopterygii</taxon>
        <taxon>Neopterygii</taxon>
        <taxon>Teleostei</taxon>
        <taxon>Neoteleostei</taxon>
        <taxon>Acanthomorphata</taxon>
        <taxon>Eupercaria</taxon>
        <taxon>Centrarchiformes</taxon>
        <taxon>Terapontoidei</taxon>
        <taxon>Terapontidae</taxon>
        <taxon>Scortum</taxon>
    </lineage>
</organism>
<name>A0ACB8X037_9TELE</name>
<proteinExistence type="predicted"/>
<comment type="caution">
    <text evidence="1">The sequence shown here is derived from an EMBL/GenBank/DDBJ whole genome shotgun (WGS) entry which is preliminary data.</text>
</comment>
<feature type="non-terminal residue" evidence="1">
    <location>
        <position position="1"/>
    </location>
</feature>
<keyword evidence="2" id="KW-1185">Reference proteome</keyword>
<protein>
    <submittedName>
        <fullName evidence="1">Uncharacterized protein</fullName>
    </submittedName>
</protein>
<dbReference type="EMBL" id="CM041534">
    <property type="protein sequence ID" value="KAI3373427.1"/>
    <property type="molecule type" value="Genomic_DNA"/>
</dbReference>
<evidence type="ECO:0000313" key="2">
    <source>
        <dbReference type="Proteomes" id="UP000831701"/>
    </source>
</evidence>
<reference evidence="1" key="1">
    <citation type="submission" date="2022-04" db="EMBL/GenBank/DDBJ databases">
        <title>Jade perch genome.</title>
        <authorList>
            <person name="Chao B."/>
        </authorList>
    </citation>
    <scope>NUCLEOTIDE SEQUENCE</scope>
    <source>
        <strain evidence="1">CB-2022</strain>
    </source>
</reference>
<evidence type="ECO:0000313" key="1">
    <source>
        <dbReference type="EMBL" id="KAI3373427.1"/>
    </source>
</evidence>
<sequence length="988" mass="112865">SLLILTPPDPSLPFVLDTDASDVGMGAVLSQVGLKGEKVVAYYFNKAERCYCVTCRELLAIVRAIGHFKYYLCGLPFNVRTDHSAYCPSKNQKGRLHAGWKNCLRMSSRWTDSLIAGIIPRQDHKYPSPDRPDSRYPPAHEYGYYGHTDEYRHWDNRYPGDLCRYPPDRLQPDDRPQTPPPHGRPPPAETYHGLQLTIPDLVHEDPREFARLKLALDNILPLDAPELFKFQILTDHLKCEEALLIADSYSHSPFSFSDTMRALTELYGQPQHLALKRITKLMDGRGDWKPVPRKERRSEYKSHKTTTILHDSEHKGKSEKNTTATQEKPKKYCPFCDTVQHDLNQCSNFKLLSREQKTEWIKVNKRCWRCGSEHQAAKCNLKAKCKQCERRHLEVLHEVNTSQNAPASGKPSTTKESTCLVSSISKTLYVDRPTSSSQVLLKLSRVIHKSGTKVIETYAILVRSVPYSYPGKSFQIHRVFTAEKLGLARHTYPVNALQERYHHLKDLPLPDIREAQPLLLIGSDNPHLITPVEPARLGPPGGPAAVRTRLGWTLQGPSRFLHHQITPQQCLFTSCASPEAELFSHVERLWQMDILPYWSERLISRSRQDAKAIRRLEEKTIRVTVDGVRCYAIPSLWKENRPPLHATQGAVLAQLCGTERRLVREPERAAAYSKEIHKLPQLDAGYVTPVLPAEAAKSNRSWFIPHHMVQHNGKDRIVFNCSFTFQGQSLNDHLLPGPTLSANLLGVLLRFREHPVAISSDVKGMFHQVRLLEEDKPFLCFLWRDMKVDEKPTIYKWQVLPFGTTCNPCCAIFALQSHVQKHIEPEEDAHLSMERNFYVDNCLQSLPSEVQAKKLVDCLQSLLMEGGFELRQWARNIPAVIGHLLVESRSESSVLCFSQESADPQECTLRLVWQCKSDTLRYKHHQSGSPEQTMRNIYRLLAQQYDPLGFIIPYTTRAKVIVQHLRNKKMGRSPLTRRSAPSLAIMGK</sequence>
<dbReference type="Proteomes" id="UP000831701">
    <property type="component" value="Chromosome 4"/>
</dbReference>
<gene>
    <name evidence="1" type="ORF">L3Q82_022037</name>
</gene>
<accession>A0ACB8X037</accession>